<proteinExistence type="predicted"/>
<keyword evidence="2" id="KW-1185">Reference proteome</keyword>
<name>A0AAV2CIM3_9ROSI</name>
<dbReference type="EMBL" id="OZ034813">
    <property type="protein sequence ID" value="CAL1355658.1"/>
    <property type="molecule type" value="Genomic_DNA"/>
</dbReference>
<protein>
    <submittedName>
        <fullName evidence="1">Uncharacterized protein</fullName>
    </submittedName>
</protein>
<evidence type="ECO:0000313" key="1">
    <source>
        <dbReference type="EMBL" id="CAL1355658.1"/>
    </source>
</evidence>
<evidence type="ECO:0000313" key="2">
    <source>
        <dbReference type="Proteomes" id="UP001497516"/>
    </source>
</evidence>
<dbReference type="Proteomes" id="UP001497516">
    <property type="component" value="Chromosome 1"/>
</dbReference>
<dbReference type="AlphaFoldDB" id="A0AAV2CIM3"/>
<reference evidence="1 2" key="1">
    <citation type="submission" date="2024-04" db="EMBL/GenBank/DDBJ databases">
        <authorList>
            <person name="Fracassetti M."/>
        </authorList>
    </citation>
    <scope>NUCLEOTIDE SEQUENCE [LARGE SCALE GENOMIC DNA]</scope>
</reference>
<sequence length="81" mass="8998">MATGIRRNLSVGKIYVIKTFALSNPPNQYRACSFDLALGLSPLASFQPCVLPAESFPLDAYEFEAFSQLNLRADNHRYLTG</sequence>
<gene>
    <name evidence="1" type="ORF">LTRI10_LOCUS3406</name>
</gene>
<organism evidence="1 2">
    <name type="scientific">Linum trigynum</name>
    <dbReference type="NCBI Taxonomy" id="586398"/>
    <lineage>
        <taxon>Eukaryota</taxon>
        <taxon>Viridiplantae</taxon>
        <taxon>Streptophyta</taxon>
        <taxon>Embryophyta</taxon>
        <taxon>Tracheophyta</taxon>
        <taxon>Spermatophyta</taxon>
        <taxon>Magnoliopsida</taxon>
        <taxon>eudicotyledons</taxon>
        <taxon>Gunneridae</taxon>
        <taxon>Pentapetalae</taxon>
        <taxon>rosids</taxon>
        <taxon>fabids</taxon>
        <taxon>Malpighiales</taxon>
        <taxon>Linaceae</taxon>
        <taxon>Linum</taxon>
    </lineage>
</organism>
<accession>A0AAV2CIM3</accession>